<evidence type="ECO:0000313" key="3">
    <source>
        <dbReference type="WBParaSite" id="SCUD_0001940801-mRNA-1"/>
    </source>
</evidence>
<gene>
    <name evidence="1" type="ORF">SCUD_LOCUS19406</name>
</gene>
<protein>
    <submittedName>
        <fullName evidence="3">DOMON domain-containing protein</fullName>
    </submittedName>
</protein>
<keyword evidence="2" id="KW-1185">Reference proteome</keyword>
<sequence>MNSLGLQTYVELFHFPSLAQSNVFNLTFLKSDAAKRSKTSRKTYDILVAFFRPVSDPLASKYSFSIHHFDVEDKIIQPLTKTIDFAYLPGASDIVCISALHDEITDEYFVAIGFVKEGEKGYLNIYRSKSEEKLSGMFYTKISQ</sequence>
<reference evidence="1 2" key="2">
    <citation type="submission" date="2018-11" db="EMBL/GenBank/DDBJ databases">
        <authorList>
            <consortium name="Pathogen Informatics"/>
        </authorList>
    </citation>
    <scope>NUCLEOTIDE SEQUENCE [LARGE SCALE GENOMIC DNA]</scope>
    <source>
        <strain evidence="1">Dakar</strain>
        <strain evidence="2">Dakar, Senegal</strain>
    </source>
</reference>
<accession>A0A183KWG1</accession>
<evidence type="ECO:0000313" key="2">
    <source>
        <dbReference type="Proteomes" id="UP000279833"/>
    </source>
</evidence>
<dbReference type="EMBL" id="UZAK01042455">
    <property type="protein sequence ID" value="VDP69016.1"/>
    <property type="molecule type" value="Genomic_DNA"/>
</dbReference>
<proteinExistence type="predicted"/>
<evidence type="ECO:0000313" key="1">
    <source>
        <dbReference type="EMBL" id="VDP69016.1"/>
    </source>
</evidence>
<dbReference type="STRING" id="6186.A0A183KWG1"/>
<organism evidence="3">
    <name type="scientific">Schistosoma curassoni</name>
    <dbReference type="NCBI Taxonomy" id="6186"/>
    <lineage>
        <taxon>Eukaryota</taxon>
        <taxon>Metazoa</taxon>
        <taxon>Spiralia</taxon>
        <taxon>Lophotrochozoa</taxon>
        <taxon>Platyhelminthes</taxon>
        <taxon>Trematoda</taxon>
        <taxon>Digenea</taxon>
        <taxon>Strigeidida</taxon>
        <taxon>Schistosomatoidea</taxon>
        <taxon>Schistosomatidae</taxon>
        <taxon>Schistosoma</taxon>
    </lineage>
</organism>
<dbReference type="WBParaSite" id="SCUD_0001940801-mRNA-1">
    <property type="protein sequence ID" value="SCUD_0001940801-mRNA-1"/>
    <property type="gene ID" value="SCUD_0001940801"/>
</dbReference>
<dbReference type="AlphaFoldDB" id="A0A183KWG1"/>
<dbReference type="Proteomes" id="UP000279833">
    <property type="component" value="Unassembled WGS sequence"/>
</dbReference>
<name>A0A183KWG1_9TREM</name>
<reference evidence="3" key="1">
    <citation type="submission" date="2016-06" db="UniProtKB">
        <authorList>
            <consortium name="WormBaseParasite"/>
        </authorList>
    </citation>
    <scope>IDENTIFICATION</scope>
</reference>